<dbReference type="InterPro" id="IPR017927">
    <property type="entry name" value="FAD-bd_FR_type"/>
</dbReference>
<comment type="cofactor">
    <cofactor evidence="1">
        <name>FAD</name>
        <dbReference type="ChEBI" id="CHEBI:57692"/>
    </cofactor>
    <text evidence="1">Binds 1 FAD per subunit.</text>
</comment>
<reference evidence="4" key="1">
    <citation type="journal article" date="2020" name="mSystems">
        <title>Genome- and Community-Level Interaction Insights into Carbon Utilization and Element Cycling Functions of Hydrothermarchaeota in Hydrothermal Sediment.</title>
        <authorList>
            <person name="Zhou Z."/>
            <person name="Liu Y."/>
            <person name="Xu W."/>
            <person name="Pan J."/>
            <person name="Luo Z.H."/>
            <person name="Li M."/>
        </authorList>
    </citation>
    <scope>NUCLEOTIDE SEQUENCE [LARGE SCALE GENOMIC DNA]</scope>
    <source>
        <strain evidence="4">HyVt-219</strain>
    </source>
</reference>
<organism evidence="4">
    <name type="scientific">Aerophobetes bacterium</name>
    <dbReference type="NCBI Taxonomy" id="2030807"/>
    <lineage>
        <taxon>Bacteria</taxon>
        <taxon>Candidatus Aerophobota</taxon>
    </lineage>
</organism>
<accession>A0A7V0MZV8</accession>
<dbReference type="InterPro" id="IPR019480">
    <property type="entry name" value="Dihydroorotate_DH_Fe-S-bd"/>
</dbReference>
<dbReference type="PROSITE" id="PS51384">
    <property type="entry name" value="FAD_FR"/>
    <property type="match status" value="1"/>
</dbReference>
<dbReference type="PIRSF" id="PIRSF006816">
    <property type="entry name" value="Cyc3_hyd_g"/>
    <property type="match status" value="1"/>
</dbReference>
<dbReference type="PANTHER" id="PTHR43513:SF3">
    <property type="entry name" value="DIHYDROOROTATE DEHYDROGENASE B (NAD(+)), ELECTRON TRANSFER SUBUNIT-RELATED"/>
    <property type="match status" value="1"/>
</dbReference>
<dbReference type="AlphaFoldDB" id="A0A7V0MZV8"/>
<dbReference type="GO" id="GO:0046872">
    <property type="term" value="F:metal ion binding"/>
    <property type="evidence" value="ECO:0007669"/>
    <property type="project" value="UniProtKB-KW"/>
</dbReference>
<dbReference type="Pfam" id="PF10418">
    <property type="entry name" value="DHODB_Fe-S_bind"/>
    <property type="match status" value="1"/>
</dbReference>
<dbReference type="SUPFAM" id="SSF63380">
    <property type="entry name" value="Riboflavin synthase domain-like"/>
    <property type="match status" value="1"/>
</dbReference>
<proteinExistence type="predicted"/>
<dbReference type="NCBIfam" id="NF004862">
    <property type="entry name" value="PRK06222.1"/>
    <property type="match status" value="1"/>
</dbReference>
<feature type="binding site" evidence="2">
    <location>
        <position position="227"/>
    </location>
    <ligand>
        <name>[2Fe-2S] cluster</name>
        <dbReference type="ChEBI" id="CHEBI:190135"/>
    </ligand>
</feature>
<feature type="binding site" evidence="2">
    <location>
        <position position="230"/>
    </location>
    <ligand>
        <name>[2Fe-2S] cluster</name>
        <dbReference type="ChEBI" id="CHEBI:190135"/>
    </ligand>
</feature>
<dbReference type="CDD" id="cd06219">
    <property type="entry name" value="DHOD_e_trans_like1"/>
    <property type="match status" value="1"/>
</dbReference>
<evidence type="ECO:0000259" key="3">
    <source>
        <dbReference type="PROSITE" id="PS51384"/>
    </source>
</evidence>
<dbReference type="SUPFAM" id="SSF52343">
    <property type="entry name" value="Ferredoxin reductase-like, C-terminal NADP-linked domain"/>
    <property type="match status" value="1"/>
</dbReference>
<feature type="binding site" evidence="2">
    <location>
        <position position="242"/>
    </location>
    <ligand>
        <name>[2Fe-2S] cluster</name>
        <dbReference type="ChEBI" id="CHEBI:190135"/>
    </ligand>
</feature>
<dbReference type="Proteomes" id="UP000885660">
    <property type="component" value="Unassembled WGS sequence"/>
</dbReference>
<gene>
    <name evidence="4" type="ORF">ENG47_00715</name>
</gene>
<dbReference type="InterPro" id="IPR012165">
    <property type="entry name" value="Cyt_c3_hydrogenase_gsu"/>
</dbReference>
<protein>
    <submittedName>
        <fullName evidence="4">Sulfide/dihydroorotate dehydrogenase-like FAD/NAD-binding protein</fullName>
    </submittedName>
</protein>
<dbReference type="GO" id="GO:0006221">
    <property type="term" value="P:pyrimidine nucleotide biosynthetic process"/>
    <property type="evidence" value="ECO:0007669"/>
    <property type="project" value="InterPro"/>
</dbReference>
<feature type="domain" description="FAD-binding FR-type" evidence="3">
    <location>
        <begin position="1"/>
        <end position="99"/>
    </location>
</feature>
<dbReference type="PANTHER" id="PTHR43513">
    <property type="entry name" value="DIHYDROOROTATE DEHYDROGENASE B (NAD(+)), ELECTRON TRANSFER SUBUNIT"/>
    <property type="match status" value="1"/>
</dbReference>
<keyword evidence="2" id="KW-0479">Metal-binding</keyword>
<dbReference type="InterPro" id="IPR017938">
    <property type="entry name" value="Riboflavin_synthase-like_b-brl"/>
</dbReference>
<keyword evidence="1" id="KW-0274">FAD</keyword>
<dbReference type="GO" id="GO:0051537">
    <property type="term" value="F:2 iron, 2 sulfur cluster binding"/>
    <property type="evidence" value="ECO:0007669"/>
    <property type="project" value="UniProtKB-KW"/>
</dbReference>
<dbReference type="EMBL" id="DRBC01000044">
    <property type="protein sequence ID" value="HDN84262.1"/>
    <property type="molecule type" value="Genomic_DNA"/>
</dbReference>
<dbReference type="Gene3D" id="2.40.30.10">
    <property type="entry name" value="Translation factors"/>
    <property type="match status" value="1"/>
</dbReference>
<dbReference type="GO" id="GO:0050660">
    <property type="term" value="F:flavin adenine dinucleotide binding"/>
    <property type="evidence" value="ECO:0007669"/>
    <property type="project" value="InterPro"/>
</dbReference>
<comment type="caution">
    <text evidence="4">The sequence shown here is derived from an EMBL/GenBank/DDBJ whole genome shotgun (WGS) entry which is preliminary data.</text>
</comment>
<sequence length="279" mass="30959">MQTKNFAILEKRTLASRIVLFRIKAPLIARKCQPGQFVILRLNEKGERIPLTISEYNREEGTITIVVQDAGRTTHELSLMEKGETIEDILGPLGRPTDIKKVGTVVGVGGGVGVALLYPEIKAYKEVGNRVISLIGAQNKDLLFFQDKIEAVSDKVIYSTDDGSFGYHGFVTELLKEILEKGEEKISEVIAIGPIPMMRVVAEITRPYKVKTIVSLNPIMVDGTGMCGSCRVKVGGQTKFACVDGPEFDAHLVDFDGLMKRQKRFLEEEKISLQYQQRG</sequence>
<keyword evidence="2" id="KW-0408">Iron</keyword>
<evidence type="ECO:0000313" key="4">
    <source>
        <dbReference type="EMBL" id="HDN84262.1"/>
    </source>
</evidence>
<dbReference type="InterPro" id="IPR039261">
    <property type="entry name" value="FNR_nucleotide-bd"/>
</dbReference>
<keyword evidence="2" id="KW-0411">Iron-sulfur</keyword>
<comment type="cofactor">
    <cofactor evidence="2">
        <name>[2Fe-2S] cluster</name>
        <dbReference type="ChEBI" id="CHEBI:190135"/>
    </cofactor>
    <text evidence="2">Binds 1 [2Fe-2S] cluster per subunit.</text>
</comment>
<dbReference type="InterPro" id="IPR050353">
    <property type="entry name" value="PyrK_electron_transfer"/>
</dbReference>
<evidence type="ECO:0000256" key="2">
    <source>
        <dbReference type="PIRSR" id="PIRSR006816-2"/>
    </source>
</evidence>
<keyword evidence="2" id="KW-0001">2Fe-2S</keyword>
<dbReference type="Gene3D" id="3.40.50.80">
    <property type="entry name" value="Nucleotide-binding domain of ferredoxin-NADP reductase (FNR) module"/>
    <property type="match status" value="1"/>
</dbReference>
<dbReference type="GO" id="GO:0016491">
    <property type="term" value="F:oxidoreductase activity"/>
    <property type="evidence" value="ECO:0007669"/>
    <property type="project" value="InterPro"/>
</dbReference>
<keyword evidence="1" id="KW-0285">Flavoprotein</keyword>
<feature type="binding site" evidence="1">
    <location>
        <begin position="66"/>
        <end position="68"/>
    </location>
    <ligand>
        <name>FAD</name>
        <dbReference type="ChEBI" id="CHEBI:57692"/>
    </ligand>
</feature>
<evidence type="ECO:0000256" key="1">
    <source>
        <dbReference type="PIRSR" id="PIRSR006816-1"/>
    </source>
</evidence>
<name>A0A7V0MZV8_UNCAE</name>